<accession>A0AAD8H5E2</accession>
<organism evidence="1 2">
    <name type="scientific">Heracleum sosnowskyi</name>
    <dbReference type="NCBI Taxonomy" id="360622"/>
    <lineage>
        <taxon>Eukaryota</taxon>
        <taxon>Viridiplantae</taxon>
        <taxon>Streptophyta</taxon>
        <taxon>Embryophyta</taxon>
        <taxon>Tracheophyta</taxon>
        <taxon>Spermatophyta</taxon>
        <taxon>Magnoliopsida</taxon>
        <taxon>eudicotyledons</taxon>
        <taxon>Gunneridae</taxon>
        <taxon>Pentapetalae</taxon>
        <taxon>asterids</taxon>
        <taxon>campanulids</taxon>
        <taxon>Apiales</taxon>
        <taxon>Apiaceae</taxon>
        <taxon>Apioideae</taxon>
        <taxon>apioid superclade</taxon>
        <taxon>Tordylieae</taxon>
        <taxon>Tordyliinae</taxon>
        <taxon>Heracleum</taxon>
    </lineage>
</organism>
<dbReference type="PANTHER" id="PTHR11777:SF9">
    <property type="entry name" value="ALANINE--TRNA LIGASE, CYTOPLASMIC"/>
    <property type="match status" value="1"/>
</dbReference>
<reference evidence="1" key="1">
    <citation type="submission" date="2023-02" db="EMBL/GenBank/DDBJ databases">
        <title>Genome of toxic invasive species Heracleum sosnowskyi carries increased number of genes despite the absence of recent whole-genome duplications.</title>
        <authorList>
            <person name="Schelkunov M."/>
            <person name="Shtratnikova V."/>
            <person name="Makarenko M."/>
            <person name="Klepikova A."/>
            <person name="Omelchenko D."/>
            <person name="Novikova G."/>
            <person name="Obukhova E."/>
            <person name="Bogdanov V."/>
            <person name="Penin A."/>
            <person name="Logacheva M."/>
        </authorList>
    </citation>
    <scope>NUCLEOTIDE SEQUENCE</scope>
    <source>
        <strain evidence="1">Hsosn_3</strain>
        <tissue evidence="1">Leaf</tissue>
    </source>
</reference>
<dbReference type="Proteomes" id="UP001237642">
    <property type="component" value="Unassembled WGS sequence"/>
</dbReference>
<dbReference type="AlphaFoldDB" id="A0AAD8H5E2"/>
<evidence type="ECO:0000313" key="1">
    <source>
        <dbReference type="EMBL" id="KAK1360774.1"/>
    </source>
</evidence>
<dbReference type="PANTHER" id="PTHR11777">
    <property type="entry name" value="ALANYL-TRNA SYNTHETASE"/>
    <property type="match status" value="1"/>
</dbReference>
<dbReference type="GO" id="GO:0009507">
    <property type="term" value="C:chloroplast"/>
    <property type="evidence" value="ECO:0007669"/>
    <property type="project" value="TreeGrafter"/>
</dbReference>
<dbReference type="GO" id="GO:0004813">
    <property type="term" value="F:alanine-tRNA ligase activity"/>
    <property type="evidence" value="ECO:0007669"/>
    <property type="project" value="TreeGrafter"/>
</dbReference>
<sequence>MESKVLFSASRLLKKLDVLGSHVDQNGSIVLREKFETYKFRYIRILTFLELELTQLVERWKTFRKIQKRKEWSSISSKFCGGTDISYTRKAKAFALSEKGIANGIHRITAITKEWHLLEQEVWSCTGQSRNPIRSSRLRAATKNPSCIWAVQKDMQG</sequence>
<name>A0AAD8H5E2_9APIA</name>
<dbReference type="EMBL" id="JAUIZM010000010">
    <property type="protein sequence ID" value="KAK1360774.1"/>
    <property type="molecule type" value="Genomic_DNA"/>
</dbReference>
<dbReference type="SUPFAM" id="SSF55186">
    <property type="entry name" value="ThrRS/AlaRS common domain"/>
    <property type="match status" value="1"/>
</dbReference>
<keyword evidence="2" id="KW-1185">Reference proteome</keyword>
<dbReference type="InterPro" id="IPR018163">
    <property type="entry name" value="Thr/Ala-tRNA-synth_IIc_edit"/>
</dbReference>
<protein>
    <submittedName>
        <fullName evidence="1">Uncharacterized protein</fullName>
    </submittedName>
</protein>
<gene>
    <name evidence="1" type="ORF">POM88_045248</name>
</gene>
<dbReference type="GO" id="GO:0005739">
    <property type="term" value="C:mitochondrion"/>
    <property type="evidence" value="ECO:0007669"/>
    <property type="project" value="TreeGrafter"/>
</dbReference>
<dbReference type="GO" id="GO:0002161">
    <property type="term" value="F:aminoacyl-tRNA deacylase activity"/>
    <property type="evidence" value="ECO:0007669"/>
    <property type="project" value="TreeGrafter"/>
</dbReference>
<dbReference type="InterPro" id="IPR050058">
    <property type="entry name" value="Ala-tRNA_ligase"/>
</dbReference>
<dbReference type="GO" id="GO:0006419">
    <property type="term" value="P:alanyl-tRNA aminoacylation"/>
    <property type="evidence" value="ECO:0007669"/>
    <property type="project" value="TreeGrafter"/>
</dbReference>
<comment type="caution">
    <text evidence="1">The sequence shown here is derived from an EMBL/GenBank/DDBJ whole genome shotgun (WGS) entry which is preliminary data.</text>
</comment>
<proteinExistence type="predicted"/>
<reference evidence="1" key="2">
    <citation type="submission" date="2023-05" db="EMBL/GenBank/DDBJ databases">
        <authorList>
            <person name="Schelkunov M.I."/>
        </authorList>
    </citation>
    <scope>NUCLEOTIDE SEQUENCE</scope>
    <source>
        <strain evidence="1">Hsosn_3</strain>
        <tissue evidence="1">Leaf</tissue>
    </source>
</reference>
<dbReference type="GO" id="GO:0000166">
    <property type="term" value="F:nucleotide binding"/>
    <property type="evidence" value="ECO:0007669"/>
    <property type="project" value="InterPro"/>
</dbReference>
<evidence type="ECO:0000313" key="2">
    <source>
        <dbReference type="Proteomes" id="UP001237642"/>
    </source>
</evidence>